<comment type="caution">
    <text evidence="2">The sequence shown here is derived from an EMBL/GenBank/DDBJ whole genome shotgun (WGS) entry which is preliminary data.</text>
</comment>
<evidence type="ECO:0000313" key="2">
    <source>
        <dbReference type="EMBL" id="KAF6041440.1"/>
    </source>
</evidence>
<evidence type="ECO:0000313" key="3">
    <source>
        <dbReference type="Proteomes" id="UP000593567"/>
    </source>
</evidence>
<dbReference type="AlphaFoldDB" id="A0A7J7KTA3"/>
<feature type="compositionally biased region" description="Acidic residues" evidence="1">
    <location>
        <begin position="183"/>
        <end position="193"/>
    </location>
</feature>
<feature type="compositionally biased region" description="Basic residues" evidence="1">
    <location>
        <begin position="1"/>
        <end position="10"/>
    </location>
</feature>
<feature type="region of interest" description="Disordered" evidence="1">
    <location>
        <begin position="172"/>
        <end position="195"/>
    </location>
</feature>
<accession>A0A7J7KTA3</accession>
<protein>
    <submittedName>
        <fullName evidence="2">Uncharacterized protein</fullName>
    </submittedName>
</protein>
<dbReference type="Proteomes" id="UP000593567">
    <property type="component" value="Unassembled WGS sequence"/>
</dbReference>
<reference evidence="2" key="1">
    <citation type="submission" date="2020-06" db="EMBL/GenBank/DDBJ databases">
        <title>Draft genome of Bugula neritina, a colonial animal packing powerful symbionts and potential medicines.</title>
        <authorList>
            <person name="Rayko M."/>
        </authorList>
    </citation>
    <scope>NUCLEOTIDE SEQUENCE [LARGE SCALE GENOMIC DNA]</scope>
    <source>
        <strain evidence="2">Kwan_BN1</strain>
    </source>
</reference>
<organism evidence="2 3">
    <name type="scientific">Bugula neritina</name>
    <name type="common">Brown bryozoan</name>
    <name type="synonym">Sertularia neritina</name>
    <dbReference type="NCBI Taxonomy" id="10212"/>
    <lineage>
        <taxon>Eukaryota</taxon>
        <taxon>Metazoa</taxon>
        <taxon>Spiralia</taxon>
        <taxon>Lophotrochozoa</taxon>
        <taxon>Bryozoa</taxon>
        <taxon>Gymnolaemata</taxon>
        <taxon>Cheilostomatida</taxon>
        <taxon>Flustrina</taxon>
        <taxon>Buguloidea</taxon>
        <taxon>Bugulidae</taxon>
        <taxon>Bugula</taxon>
    </lineage>
</organism>
<feature type="compositionally biased region" description="Basic and acidic residues" evidence="1">
    <location>
        <begin position="19"/>
        <end position="33"/>
    </location>
</feature>
<name>A0A7J7KTA3_BUGNE</name>
<feature type="region of interest" description="Disordered" evidence="1">
    <location>
        <begin position="1"/>
        <end position="37"/>
    </location>
</feature>
<dbReference type="EMBL" id="VXIV02000045">
    <property type="protein sequence ID" value="KAF6041440.1"/>
    <property type="molecule type" value="Genomic_DNA"/>
</dbReference>
<sequence>MLKRTPKSLNHKSLTTPPGREKDEYSANHDNKKAHFGRNLGNLRRSVTSHEGQWRNNNESEMAKDIDFYRPMTTQSRNRISNKKRAVFNNICEKGETNESSVAPPIQVWECFCGHISTLSDMDAVSDSSKQSYAVKASDIHRKVLQDLKQKTLRQKAKSIILAKKLSKQSEEQSSKVERVEEQSDSEVEEEEVAEKRRQKAQRHWAIIRREIKEKIRVRKENNSAERQWNILRHQIRAATRAEAVRLELYAKYGVMKSFSKINPIGKPTISEEAQQLITTFKSLEVKNIRHSQLEKRSHLQFS</sequence>
<feature type="compositionally biased region" description="Basic and acidic residues" evidence="1">
    <location>
        <begin position="172"/>
        <end position="182"/>
    </location>
</feature>
<evidence type="ECO:0000256" key="1">
    <source>
        <dbReference type="SAM" id="MobiDB-lite"/>
    </source>
</evidence>
<keyword evidence="3" id="KW-1185">Reference proteome</keyword>
<gene>
    <name evidence="2" type="ORF">EB796_000250</name>
</gene>
<proteinExistence type="predicted"/>